<protein>
    <recommendedName>
        <fullName evidence="2">AlgX/AlgJ SGNH hydrolase-like domain-containing protein</fullName>
    </recommendedName>
</protein>
<evidence type="ECO:0000313" key="1">
    <source>
        <dbReference type="EMBL" id="SVE28914.1"/>
    </source>
</evidence>
<dbReference type="InterPro" id="IPR036514">
    <property type="entry name" value="SGNH_hydro_sf"/>
</dbReference>
<dbReference type="AlphaFoldDB" id="A0A383C9R4"/>
<organism evidence="1">
    <name type="scientific">marine metagenome</name>
    <dbReference type="NCBI Taxonomy" id="408172"/>
    <lineage>
        <taxon>unclassified sequences</taxon>
        <taxon>metagenomes</taxon>
        <taxon>ecological metagenomes</taxon>
    </lineage>
</organism>
<accession>A0A383C9R4</accession>
<dbReference type="Gene3D" id="3.40.50.1110">
    <property type="entry name" value="SGNH hydrolase"/>
    <property type="match status" value="1"/>
</dbReference>
<sequence>TRDTIKKILRYSYFARLLRKFQQQIIFLLSDQSDGNNKYFIIDKDDLTNQNIKMQTYAAILMLKDFADKINSRIFFFIIPNKQLASQNQCCDSDALAFDFFNFTESNNLNLIDLPKAFGRYSDQSKLFFEKDIHLTAEGHLLTAEVISQELRLKKN</sequence>
<gene>
    <name evidence="1" type="ORF">METZ01_LOCUS481768</name>
</gene>
<feature type="non-terminal residue" evidence="1">
    <location>
        <position position="1"/>
    </location>
</feature>
<name>A0A383C9R4_9ZZZZ</name>
<dbReference type="EMBL" id="UINC01207011">
    <property type="protein sequence ID" value="SVE28914.1"/>
    <property type="molecule type" value="Genomic_DNA"/>
</dbReference>
<reference evidence="1" key="1">
    <citation type="submission" date="2018-05" db="EMBL/GenBank/DDBJ databases">
        <authorList>
            <person name="Lanie J.A."/>
            <person name="Ng W.-L."/>
            <person name="Kazmierczak K.M."/>
            <person name="Andrzejewski T.M."/>
            <person name="Davidsen T.M."/>
            <person name="Wayne K.J."/>
            <person name="Tettelin H."/>
            <person name="Glass J.I."/>
            <person name="Rusch D."/>
            <person name="Podicherti R."/>
            <person name="Tsui H.-C.T."/>
            <person name="Winkler M.E."/>
        </authorList>
    </citation>
    <scope>NUCLEOTIDE SEQUENCE</scope>
</reference>
<proteinExistence type="predicted"/>
<evidence type="ECO:0008006" key="2">
    <source>
        <dbReference type="Google" id="ProtNLM"/>
    </source>
</evidence>
<dbReference type="SUPFAM" id="SSF52266">
    <property type="entry name" value="SGNH hydrolase"/>
    <property type="match status" value="1"/>
</dbReference>